<name>Q233Q6_TETTS</name>
<dbReference type="EMBL" id="GG662769">
    <property type="protein sequence ID" value="EAR91773.2"/>
    <property type="molecule type" value="Genomic_DNA"/>
</dbReference>
<gene>
    <name evidence="2" type="ORF">TTHERM_00809180</name>
</gene>
<organism evidence="2 3">
    <name type="scientific">Tetrahymena thermophila (strain SB210)</name>
    <dbReference type="NCBI Taxonomy" id="312017"/>
    <lineage>
        <taxon>Eukaryota</taxon>
        <taxon>Sar</taxon>
        <taxon>Alveolata</taxon>
        <taxon>Ciliophora</taxon>
        <taxon>Intramacronucleata</taxon>
        <taxon>Oligohymenophorea</taxon>
        <taxon>Hymenostomatida</taxon>
        <taxon>Tetrahymenina</taxon>
        <taxon>Tetrahymenidae</taxon>
        <taxon>Tetrahymena</taxon>
    </lineage>
</organism>
<dbReference type="HOGENOM" id="CLU_822551_0_0_1"/>
<keyword evidence="1 2" id="KW-0812">Transmembrane</keyword>
<keyword evidence="3" id="KW-1185">Reference proteome</keyword>
<evidence type="ECO:0000313" key="3">
    <source>
        <dbReference type="Proteomes" id="UP000009168"/>
    </source>
</evidence>
<keyword evidence="1" id="KW-0472">Membrane</keyword>
<dbReference type="AlphaFoldDB" id="Q233Q6"/>
<keyword evidence="1" id="KW-1133">Transmembrane helix</keyword>
<accession>Q233Q6</accession>
<dbReference type="InParanoid" id="Q233Q6"/>
<reference evidence="3" key="1">
    <citation type="journal article" date="2006" name="PLoS Biol.">
        <title>Macronuclear genome sequence of the ciliate Tetrahymena thermophila, a model eukaryote.</title>
        <authorList>
            <person name="Eisen J.A."/>
            <person name="Coyne R.S."/>
            <person name="Wu M."/>
            <person name="Wu D."/>
            <person name="Thiagarajan M."/>
            <person name="Wortman J.R."/>
            <person name="Badger J.H."/>
            <person name="Ren Q."/>
            <person name="Amedeo P."/>
            <person name="Jones K.M."/>
            <person name="Tallon L.J."/>
            <person name="Delcher A.L."/>
            <person name="Salzberg S.L."/>
            <person name="Silva J.C."/>
            <person name="Haas B.J."/>
            <person name="Majoros W.H."/>
            <person name="Farzad M."/>
            <person name="Carlton J.M."/>
            <person name="Smith R.K. Jr."/>
            <person name="Garg J."/>
            <person name="Pearlman R.E."/>
            <person name="Karrer K.M."/>
            <person name="Sun L."/>
            <person name="Manning G."/>
            <person name="Elde N.C."/>
            <person name="Turkewitz A.P."/>
            <person name="Asai D.J."/>
            <person name="Wilkes D.E."/>
            <person name="Wang Y."/>
            <person name="Cai H."/>
            <person name="Collins K."/>
            <person name="Stewart B.A."/>
            <person name="Lee S.R."/>
            <person name="Wilamowska K."/>
            <person name="Weinberg Z."/>
            <person name="Ruzzo W.L."/>
            <person name="Wloga D."/>
            <person name="Gaertig J."/>
            <person name="Frankel J."/>
            <person name="Tsao C.-C."/>
            <person name="Gorovsky M.A."/>
            <person name="Keeling P.J."/>
            <person name="Waller R.F."/>
            <person name="Patron N.J."/>
            <person name="Cherry J.M."/>
            <person name="Stover N.A."/>
            <person name="Krieger C.J."/>
            <person name="del Toro C."/>
            <person name="Ryder H.F."/>
            <person name="Williamson S.C."/>
            <person name="Barbeau R.A."/>
            <person name="Hamilton E.P."/>
            <person name="Orias E."/>
        </authorList>
    </citation>
    <scope>NUCLEOTIDE SEQUENCE [LARGE SCALE GENOMIC DNA]</scope>
    <source>
        <strain evidence="3">SB210</strain>
    </source>
</reference>
<dbReference type="Proteomes" id="UP000009168">
    <property type="component" value="Unassembled WGS sequence"/>
</dbReference>
<feature type="transmembrane region" description="Helical" evidence="1">
    <location>
        <begin position="228"/>
        <end position="245"/>
    </location>
</feature>
<proteinExistence type="predicted"/>
<dbReference type="RefSeq" id="XP_001012018.2">
    <property type="nucleotide sequence ID" value="XM_001012018.2"/>
</dbReference>
<protein>
    <submittedName>
        <fullName evidence="2">Transmembrane protein, putative</fullName>
    </submittedName>
</protein>
<evidence type="ECO:0000256" key="1">
    <source>
        <dbReference type="SAM" id="Phobius"/>
    </source>
</evidence>
<sequence>MQQVIIRNTQIATSNGLVGLMSPYPTVLIVTIMQQYEYKYQSYHEESLKFIKSIQEQNDQFPFSTFKLELEFPYEESKYSCETRPIRSQMHAKMQQQNQDCSILLDVTKVYQVVNGSKENRANITVKCYRRSVIAKYVLSVSAKDTFNVDACVYCQENINNKAQLTQQEYSNIKKVINIYINCKRNQIKEIANGDTDYLKHLPNTYEVTMRQENRNGYPLNHLENKKFIIIILTLIIQIAIITLLKSRSYSTIKKYLYTSLILSSQQSGQTFQLFEKHLYPALSVILSYGLRDQNLYHSFDFTGFAFQCPRCSQKINYQYLDQSVKNQMFQKEF</sequence>
<evidence type="ECO:0000313" key="2">
    <source>
        <dbReference type="EMBL" id="EAR91773.2"/>
    </source>
</evidence>
<dbReference type="KEGG" id="tet:TTHERM_00809180"/>
<dbReference type="GeneID" id="7829661"/>